<dbReference type="EMBL" id="JH818877">
    <property type="protein sequence ID" value="EKC25498.1"/>
    <property type="molecule type" value="Genomic_DNA"/>
</dbReference>
<dbReference type="HOGENOM" id="CLU_1705953_0_0_1"/>
<gene>
    <name evidence="1" type="ORF">CGI_10019378</name>
</gene>
<organism evidence="1">
    <name type="scientific">Magallana gigas</name>
    <name type="common">Pacific oyster</name>
    <name type="synonym">Crassostrea gigas</name>
    <dbReference type="NCBI Taxonomy" id="29159"/>
    <lineage>
        <taxon>Eukaryota</taxon>
        <taxon>Metazoa</taxon>
        <taxon>Spiralia</taxon>
        <taxon>Lophotrochozoa</taxon>
        <taxon>Mollusca</taxon>
        <taxon>Bivalvia</taxon>
        <taxon>Autobranchia</taxon>
        <taxon>Pteriomorphia</taxon>
        <taxon>Ostreida</taxon>
        <taxon>Ostreoidea</taxon>
        <taxon>Ostreidae</taxon>
        <taxon>Magallana</taxon>
    </lineage>
</organism>
<evidence type="ECO:0000313" key="1">
    <source>
        <dbReference type="EMBL" id="EKC25498.1"/>
    </source>
</evidence>
<reference evidence="1" key="1">
    <citation type="journal article" date="2012" name="Nature">
        <title>The oyster genome reveals stress adaptation and complexity of shell formation.</title>
        <authorList>
            <person name="Zhang G."/>
            <person name="Fang X."/>
            <person name="Guo X."/>
            <person name="Li L."/>
            <person name="Luo R."/>
            <person name="Xu F."/>
            <person name="Yang P."/>
            <person name="Zhang L."/>
            <person name="Wang X."/>
            <person name="Qi H."/>
            <person name="Xiong Z."/>
            <person name="Que H."/>
            <person name="Xie Y."/>
            <person name="Holland P.W."/>
            <person name="Paps J."/>
            <person name="Zhu Y."/>
            <person name="Wu F."/>
            <person name="Chen Y."/>
            <person name="Wang J."/>
            <person name="Peng C."/>
            <person name="Meng J."/>
            <person name="Yang L."/>
            <person name="Liu J."/>
            <person name="Wen B."/>
            <person name="Zhang N."/>
            <person name="Huang Z."/>
            <person name="Zhu Q."/>
            <person name="Feng Y."/>
            <person name="Mount A."/>
            <person name="Hedgecock D."/>
            <person name="Xu Z."/>
            <person name="Liu Y."/>
            <person name="Domazet-Loso T."/>
            <person name="Du Y."/>
            <person name="Sun X."/>
            <person name="Zhang S."/>
            <person name="Liu B."/>
            <person name="Cheng P."/>
            <person name="Jiang X."/>
            <person name="Li J."/>
            <person name="Fan D."/>
            <person name="Wang W."/>
            <person name="Fu W."/>
            <person name="Wang T."/>
            <person name="Wang B."/>
            <person name="Zhang J."/>
            <person name="Peng Z."/>
            <person name="Li Y."/>
            <person name="Li N."/>
            <person name="Wang J."/>
            <person name="Chen M."/>
            <person name="He Y."/>
            <person name="Tan F."/>
            <person name="Song X."/>
            <person name="Zheng Q."/>
            <person name="Huang R."/>
            <person name="Yang H."/>
            <person name="Du X."/>
            <person name="Chen L."/>
            <person name="Yang M."/>
            <person name="Gaffney P.M."/>
            <person name="Wang S."/>
            <person name="Luo L."/>
            <person name="She Z."/>
            <person name="Ming Y."/>
            <person name="Huang W."/>
            <person name="Zhang S."/>
            <person name="Huang B."/>
            <person name="Zhang Y."/>
            <person name="Qu T."/>
            <person name="Ni P."/>
            <person name="Miao G."/>
            <person name="Wang J."/>
            <person name="Wang Q."/>
            <person name="Steinberg C.E."/>
            <person name="Wang H."/>
            <person name="Li N."/>
            <person name="Qian L."/>
            <person name="Zhang G."/>
            <person name="Li Y."/>
            <person name="Yang H."/>
            <person name="Liu X."/>
            <person name="Wang J."/>
            <person name="Yin Y."/>
            <person name="Wang J."/>
        </authorList>
    </citation>
    <scope>NUCLEOTIDE SEQUENCE [LARGE SCALE GENOMIC DNA]</scope>
    <source>
        <strain evidence="1">05x7-T-G4-1.051#20</strain>
    </source>
</reference>
<sequence length="154" mass="16670">MIPHPLQDKPAKVEVQVKVRENGNDVIFPASGSAQRDDDSDNVYGGVVYFYNERHVKIFVPVRDENTNKGGIIYSGGHLFTGPFSAHYVKGEVRVKVWGICDLPQANFTSSGTTISSSLNFKTISHGLGTVPDLVVVQVVMTNGYISDAGGISQ</sequence>
<dbReference type="AlphaFoldDB" id="K1PUT8"/>
<proteinExistence type="predicted"/>
<dbReference type="InParanoid" id="K1PUT8"/>
<accession>K1PUT8</accession>
<protein>
    <submittedName>
        <fullName evidence="1">Uncharacterized protein</fullName>
    </submittedName>
</protein>
<name>K1PUT8_MAGGI</name>